<keyword evidence="13" id="KW-1185">Reference proteome</keyword>
<dbReference type="Pfam" id="PF00254">
    <property type="entry name" value="FKBP_C"/>
    <property type="match status" value="1"/>
</dbReference>
<dbReference type="PANTHER" id="PTHR47861">
    <property type="entry name" value="FKBP-TYPE PEPTIDYL-PROLYL CIS-TRANS ISOMERASE SLYD"/>
    <property type="match status" value="1"/>
</dbReference>
<dbReference type="EC" id="5.2.1.8" evidence="10"/>
<keyword evidence="6" id="KW-0143">Chaperone</keyword>
<organism evidence="12 13">
    <name type="scientific">candidate division CSSED10-310 bacterium</name>
    <dbReference type="NCBI Taxonomy" id="2855610"/>
    <lineage>
        <taxon>Bacteria</taxon>
        <taxon>Bacteria division CSSED10-310</taxon>
    </lineage>
</organism>
<keyword evidence="4" id="KW-0963">Cytoplasm</keyword>
<reference evidence="12 13" key="1">
    <citation type="submission" date="2024-09" db="EMBL/GenBank/DDBJ databases">
        <title>Laminarin stimulates single cell rates of sulfate reduction while oxygen inhibits transcriptomic activity in coastal marine sediment.</title>
        <authorList>
            <person name="Lindsay M."/>
            <person name="Orcutt B."/>
            <person name="Emerson D."/>
            <person name="Stepanauskas R."/>
            <person name="D'Angelo T."/>
        </authorList>
    </citation>
    <scope>NUCLEOTIDE SEQUENCE [LARGE SCALE GENOMIC DNA]</scope>
    <source>
        <strain evidence="12">SAG AM-311-K15</strain>
    </source>
</reference>
<evidence type="ECO:0000256" key="1">
    <source>
        <dbReference type="ARBA" id="ARBA00000971"/>
    </source>
</evidence>
<dbReference type="InterPro" id="IPR046357">
    <property type="entry name" value="PPIase_dom_sf"/>
</dbReference>
<protein>
    <recommendedName>
        <fullName evidence="10">Peptidyl-prolyl cis-trans isomerase</fullName>
        <ecNumber evidence="10">5.2.1.8</ecNumber>
    </recommendedName>
</protein>
<evidence type="ECO:0000256" key="8">
    <source>
        <dbReference type="ARBA" id="ARBA00037071"/>
    </source>
</evidence>
<dbReference type="InterPro" id="IPR001179">
    <property type="entry name" value="PPIase_FKBP_dom"/>
</dbReference>
<evidence type="ECO:0000256" key="9">
    <source>
        <dbReference type="PROSITE-ProRule" id="PRU00277"/>
    </source>
</evidence>
<comment type="caution">
    <text evidence="12">The sequence shown here is derived from an EMBL/GenBank/DDBJ whole genome shotgun (WGS) entry which is preliminary data.</text>
</comment>
<feature type="domain" description="PPIase FKBP-type" evidence="11">
    <location>
        <begin position="8"/>
        <end position="79"/>
    </location>
</feature>
<evidence type="ECO:0000256" key="6">
    <source>
        <dbReference type="ARBA" id="ARBA00023186"/>
    </source>
</evidence>
<evidence type="ECO:0000256" key="2">
    <source>
        <dbReference type="ARBA" id="ARBA00004496"/>
    </source>
</evidence>
<evidence type="ECO:0000256" key="4">
    <source>
        <dbReference type="ARBA" id="ARBA00022490"/>
    </source>
</evidence>
<dbReference type="Gene3D" id="3.10.50.40">
    <property type="match status" value="1"/>
</dbReference>
<keyword evidence="7 9" id="KW-0413">Isomerase</keyword>
<dbReference type="PROSITE" id="PS50059">
    <property type="entry name" value="FKBP_PPIASE"/>
    <property type="match status" value="1"/>
</dbReference>
<dbReference type="Proteomes" id="UP001594351">
    <property type="component" value="Unassembled WGS sequence"/>
</dbReference>
<evidence type="ECO:0000313" key="12">
    <source>
        <dbReference type="EMBL" id="MFC1854123.1"/>
    </source>
</evidence>
<dbReference type="SUPFAM" id="SSF54534">
    <property type="entry name" value="FKBP-like"/>
    <property type="match status" value="1"/>
</dbReference>
<keyword evidence="5 9" id="KW-0697">Rotamase</keyword>
<comment type="function">
    <text evidence="8">Also involved in hydrogenase metallocenter assembly, probably by participating in the nickel insertion step. This function in hydrogenase biosynthesis requires chaperone activity and the presence of the metal-binding domain, but not PPIase activity.</text>
</comment>
<accession>A0ABV6Z6Q3</accession>
<gene>
    <name evidence="12" type="ORF">ACFL27_28400</name>
</gene>
<evidence type="ECO:0000313" key="13">
    <source>
        <dbReference type="Proteomes" id="UP001594351"/>
    </source>
</evidence>
<sequence>MVLKAQKGDVVRVHYTGKFEDGIEFDSSRQREPLQFTLGDGQIIPGFEEAVVGMGPGEKKTAFVPMDKAYGARQKEKVIVVDRHKLAQHIKLEIGKKVELQKDDGKTVFATVTEITETTVTLDENPPLAGKNLIFDIELIALVQPTKNNQSSVYW</sequence>
<comment type="catalytic activity">
    <reaction evidence="1 9 10">
        <text>[protein]-peptidylproline (omega=180) = [protein]-peptidylproline (omega=0)</text>
        <dbReference type="Rhea" id="RHEA:16237"/>
        <dbReference type="Rhea" id="RHEA-COMP:10747"/>
        <dbReference type="Rhea" id="RHEA-COMP:10748"/>
        <dbReference type="ChEBI" id="CHEBI:83833"/>
        <dbReference type="ChEBI" id="CHEBI:83834"/>
        <dbReference type="EC" id="5.2.1.8"/>
    </reaction>
</comment>
<dbReference type="PANTHER" id="PTHR47861:SF3">
    <property type="entry name" value="FKBP-TYPE PEPTIDYL-PROLYL CIS-TRANS ISOMERASE SLYD"/>
    <property type="match status" value="1"/>
</dbReference>
<proteinExistence type="inferred from homology"/>
<comment type="subcellular location">
    <subcellularLocation>
        <location evidence="2">Cytoplasm</location>
    </subcellularLocation>
</comment>
<name>A0ABV6Z6Q3_UNCC1</name>
<evidence type="ECO:0000256" key="7">
    <source>
        <dbReference type="ARBA" id="ARBA00023235"/>
    </source>
</evidence>
<comment type="similarity">
    <text evidence="3 10">Belongs to the FKBP-type PPIase family.</text>
</comment>
<dbReference type="GO" id="GO:0003755">
    <property type="term" value="F:peptidyl-prolyl cis-trans isomerase activity"/>
    <property type="evidence" value="ECO:0007669"/>
    <property type="project" value="UniProtKB-EC"/>
</dbReference>
<evidence type="ECO:0000256" key="10">
    <source>
        <dbReference type="RuleBase" id="RU003915"/>
    </source>
</evidence>
<dbReference type="EMBL" id="JBHPBY010000728">
    <property type="protein sequence ID" value="MFC1854123.1"/>
    <property type="molecule type" value="Genomic_DNA"/>
</dbReference>
<evidence type="ECO:0000256" key="3">
    <source>
        <dbReference type="ARBA" id="ARBA00006577"/>
    </source>
</evidence>
<evidence type="ECO:0000256" key="5">
    <source>
        <dbReference type="ARBA" id="ARBA00023110"/>
    </source>
</evidence>
<evidence type="ECO:0000259" key="11">
    <source>
        <dbReference type="PROSITE" id="PS50059"/>
    </source>
</evidence>